<proteinExistence type="predicted"/>
<dbReference type="Gene3D" id="3.10.620.30">
    <property type="match status" value="1"/>
</dbReference>
<dbReference type="Proteomes" id="UP000186026">
    <property type="component" value="Unassembled WGS sequence"/>
</dbReference>
<feature type="domain" description="DUF3857" evidence="1">
    <location>
        <begin position="54"/>
        <end position="214"/>
    </location>
</feature>
<dbReference type="Gene3D" id="2.60.120.1130">
    <property type="match status" value="1"/>
</dbReference>
<reference evidence="3" key="1">
    <citation type="submission" date="2017-01" db="EMBL/GenBank/DDBJ databases">
        <authorList>
            <person name="Varghese N."/>
            <person name="Submissions S."/>
        </authorList>
    </citation>
    <scope>NUCLEOTIDE SEQUENCE [LARGE SCALE GENOMIC DNA]</scope>
    <source>
        <strain evidence="3">DSM 46698</strain>
    </source>
</reference>
<dbReference type="SUPFAM" id="SSF54001">
    <property type="entry name" value="Cysteine proteinases"/>
    <property type="match status" value="1"/>
</dbReference>
<dbReference type="Pfam" id="PF12969">
    <property type="entry name" value="DUF3857"/>
    <property type="match status" value="1"/>
</dbReference>
<gene>
    <name evidence="2" type="ORF">SAMN05421761_11396</name>
</gene>
<dbReference type="Gene3D" id="2.60.40.3140">
    <property type="match status" value="1"/>
</dbReference>
<organism evidence="2 3">
    <name type="scientific">Belliella pelovolcani</name>
    <dbReference type="NCBI Taxonomy" id="529505"/>
    <lineage>
        <taxon>Bacteria</taxon>
        <taxon>Pseudomonadati</taxon>
        <taxon>Bacteroidota</taxon>
        <taxon>Cytophagia</taxon>
        <taxon>Cytophagales</taxon>
        <taxon>Cyclobacteriaceae</taxon>
        <taxon>Belliella</taxon>
    </lineage>
</organism>
<sequence length="639" mass="73570">MRFVLFFISLTFLINVNTVLAQDYSISKIQSDWLSKAPAVVRKSEHSSTVNSKGEISFKVKIAYTILKQEANELAVMDVNYSKSILFKSLSGKIFDPFGKEIKKSKKSDIQDFSNFSSFSIYEDNRQKVLDLKQFKLPYTVEFEYEVIYPNLYYINSWVPQNFPNIPVQHASVSYQYPKDIDLRFFSASSSIPVYKSQEVIGDSKVFALELSNLEILETEPLMPSPVNYLPILYVAPAQFDYDGYKGDLTSWKSFGYWINDLNKDKDALSDQMVSKIHELTSGLDNDIEKTKVLYQYLQEKTRYVSIQLGIGGLMPFEASLVEKYGYGDCKALSNFMKAMLKEAGINSHYTLIHGGKNVRKIYEEFPKDYFNHVILAVPLEKDTIWLECTSQSNPFGYLGDFTSGRQALMITDNGGYLTTTPKYTYDHNVQTTKAFFDIRDNGISSYNVETVFKGLQVENGSLLNFINQSNDQKRKWFSQNFGLTNFTLENLNFNFLDGFSPIIEMTTNGSTKGLVTFTGSRIILQPNQLNVYSSNIRNTKKSREFDFEVLTGFIDEDLFEYTLPNEYLLETSPEDVYLESEFGIYKLSFTLNNNKLTYARSLCMYNGTFEHFKFDEYLNFLAIIEKFDKTKLIFTKSK</sequence>
<dbReference type="RefSeq" id="WP_076502400.1">
    <property type="nucleotide sequence ID" value="NZ_FTOP01000013.1"/>
</dbReference>
<dbReference type="STRING" id="529505.SAMN05421761_11396"/>
<name>A0A1N7P3B6_9BACT</name>
<dbReference type="OrthoDB" id="8595007at2"/>
<keyword evidence="3" id="KW-1185">Reference proteome</keyword>
<protein>
    <recommendedName>
        <fullName evidence="1">DUF3857 domain-containing protein</fullName>
    </recommendedName>
</protein>
<dbReference type="InterPro" id="IPR038765">
    <property type="entry name" value="Papain-like_cys_pep_sf"/>
</dbReference>
<evidence type="ECO:0000313" key="3">
    <source>
        <dbReference type="Proteomes" id="UP000186026"/>
    </source>
</evidence>
<evidence type="ECO:0000259" key="1">
    <source>
        <dbReference type="Pfam" id="PF12969"/>
    </source>
</evidence>
<dbReference type="EMBL" id="FTOP01000013">
    <property type="protein sequence ID" value="SIT05081.1"/>
    <property type="molecule type" value="Genomic_DNA"/>
</dbReference>
<accession>A0A1N7P3B6</accession>
<evidence type="ECO:0000313" key="2">
    <source>
        <dbReference type="EMBL" id="SIT05081.1"/>
    </source>
</evidence>
<dbReference type="AlphaFoldDB" id="A0A1N7P3B6"/>
<dbReference type="InterPro" id="IPR024618">
    <property type="entry name" value="DUF3857"/>
</dbReference>